<evidence type="ECO:0000256" key="2">
    <source>
        <dbReference type="PROSITE-ProRule" id="PRU00626"/>
    </source>
</evidence>
<dbReference type="PANTHER" id="PTHR40065:SF3">
    <property type="entry name" value="RNA-BINDING PROTEIN YHBY"/>
    <property type="match status" value="1"/>
</dbReference>
<evidence type="ECO:0000256" key="1">
    <source>
        <dbReference type="ARBA" id="ARBA00022884"/>
    </source>
</evidence>
<dbReference type="Gene3D" id="3.30.110.60">
    <property type="entry name" value="YhbY-like"/>
    <property type="match status" value="1"/>
</dbReference>
<gene>
    <name evidence="4" type="ORF">SAMN02745118_02244</name>
</gene>
<dbReference type="GO" id="GO:0003723">
    <property type="term" value="F:RNA binding"/>
    <property type="evidence" value="ECO:0007669"/>
    <property type="project" value="UniProtKB-UniRule"/>
</dbReference>
<dbReference type="NCBIfam" id="TIGR00253">
    <property type="entry name" value="RNA_bind_YhbY"/>
    <property type="match status" value="1"/>
</dbReference>
<evidence type="ECO:0000313" key="4">
    <source>
        <dbReference type="EMBL" id="SJZ93038.1"/>
    </source>
</evidence>
<dbReference type="Pfam" id="PF01985">
    <property type="entry name" value="CRS1_YhbY"/>
    <property type="match status" value="1"/>
</dbReference>
<dbReference type="STRING" id="142842.SAMN02745118_02244"/>
<dbReference type="RefSeq" id="WP_078810686.1">
    <property type="nucleotide sequence ID" value="NZ_FUWM01000020.1"/>
</dbReference>
<dbReference type="InterPro" id="IPR051925">
    <property type="entry name" value="RNA-binding_domain"/>
</dbReference>
<dbReference type="EMBL" id="FUWM01000020">
    <property type="protein sequence ID" value="SJZ93038.1"/>
    <property type="molecule type" value="Genomic_DNA"/>
</dbReference>
<dbReference type="Proteomes" id="UP000190625">
    <property type="component" value="Unassembled WGS sequence"/>
</dbReference>
<dbReference type="SUPFAM" id="SSF75471">
    <property type="entry name" value="YhbY-like"/>
    <property type="match status" value="1"/>
</dbReference>
<dbReference type="SMART" id="SM01103">
    <property type="entry name" value="CRS1_YhbY"/>
    <property type="match status" value="1"/>
</dbReference>
<dbReference type="InterPro" id="IPR035920">
    <property type="entry name" value="YhbY-like_sf"/>
</dbReference>
<dbReference type="PROSITE" id="PS51295">
    <property type="entry name" value="CRM"/>
    <property type="match status" value="1"/>
</dbReference>
<dbReference type="OrthoDB" id="9797519at2"/>
<keyword evidence="1 2" id="KW-0694">RNA-binding</keyword>
<accession>A0A1T4PQ84</accession>
<protein>
    <submittedName>
        <fullName evidence="4">RNA-binding protein</fullName>
    </submittedName>
</protein>
<feature type="domain" description="CRM" evidence="3">
    <location>
        <begin position="1"/>
        <end position="96"/>
    </location>
</feature>
<sequence>MLTGKQRSYLRGKGNQMNPIVQIGKDGINSNLVEQTDDALEARELIKVRALNNSLYTAREAADELAEECGAEVVQVIGNVFLIYRRNDEDPIYNLPN</sequence>
<keyword evidence="5" id="KW-1185">Reference proteome</keyword>
<name>A0A1T4PQ84_9FIRM</name>
<reference evidence="5" key="1">
    <citation type="submission" date="2017-02" db="EMBL/GenBank/DDBJ databases">
        <authorList>
            <person name="Varghese N."/>
            <person name="Submissions S."/>
        </authorList>
    </citation>
    <scope>NUCLEOTIDE SEQUENCE [LARGE SCALE GENOMIC DNA]</scope>
    <source>
        <strain evidence="5">ATCC BAA-73</strain>
    </source>
</reference>
<dbReference type="AlphaFoldDB" id="A0A1T4PQ84"/>
<dbReference type="PANTHER" id="PTHR40065">
    <property type="entry name" value="RNA-BINDING PROTEIN YHBY"/>
    <property type="match status" value="1"/>
</dbReference>
<proteinExistence type="predicted"/>
<evidence type="ECO:0000259" key="3">
    <source>
        <dbReference type="PROSITE" id="PS51295"/>
    </source>
</evidence>
<evidence type="ECO:0000313" key="5">
    <source>
        <dbReference type="Proteomes" id="UP000190625"/>
    </source>
</evidence>
<organism evidence="4 5">
    <name type="scientific">Selenihalanaerobacter shriftii</name>
    <dbReference type="NCBI Taxonomy" id="142842"/>
    <lineage>
        <taxon>Bacteria</taxon>
        <taxon>Bacillati</taxon>
        <taxon>Bacillota</taxon>
        <taxon>Clostridia</taxon>
        <taxon>Halanaerobiales</taxon>
        <taxon>Halobacteroidaceae</taxon>
        <taxon>Selenihalanaerobacter</taxon>
    </lineage>
</organism>
<dbReference type="InterPro" id="IPR017924">
    <property type="entry name" value="RNA-binding_YhbY"/>
</dbReference>
<dbReference type="InterPro" id="IPR001890">
    <property type="entry name" value="RNA-binding_CRM"/>
</dbReference>